<protein>
    <submittedName>
        <fullName evidence="1">Uncharacterized protein</fullName>
    </submittedName>
</protein>
<sequence length="254" mass="29143">MLHPPAACHQRCTFPDMASTVDTAVADDSEPPPLRLDSVPVVDLGLLSQSDLYSLSLSFDSFDLNRCDDVVFPKINRAIFNESAGSRRTYSRLRLYSAESTKTTTFHRRTHHLRTSYKHPLNYPEQAENSQIIRMLKQLCKSDPNFQDIGRIEDENNTCRNSVLLEYLNNETLGVKRKRGRPRKHENAVFITVKKEIVYDKEKDREIVKDRGVIVNMETLAGLEDPYGAEIRRRTVGMWTEDQLLGFLRGLNGQ</sequence>
<name>A0ACB9JKP5_9ASTR</name>
<accession>A0ACB9JKP5</accession>
<evidence type="ECO:0000313" key="1">
    <source>
        <dbReference type="EMBL" id="KAI3819837.1"/>
    </source>
</evidence>
<dbReference type="EMBL" id="CM042021">
    <property type="protein sequence ID" value="KAI3819837.1"/>
    <property type="molecule type" value="Genomic_DNA"/>
</dbReference>
<organism evidence="1 2">
    <name type="scientific">Smallanthus sonchifolius</name>
    <dbReference type="NCBI Taxonomy" id="185202"/>
    <lineage>
        <taxon>Eukaryota</taxon>
        <taxon>Viridiplantae</taxon>
        <taxon>Streptophyta</taxon>
        <taxon>Embryophyta</taxon>
        <taxon>Tracheophyta</taxon>
        <taxon>Spermatophyta</taxon>
        <taxon>Magnoliopsida</taxon>
        <taxon>eudicotyledons</taxon>
        <taxon>Gunneridae</taxon>
        <taxon>Pentapetalae</taxon>
        <taxon>asterids</taxon>
        <taxon>campanulids</taxon>
        <taxon>Asterales</taxon>
        <taxon>Asteraceae</taxon>
        <taxon>Asteroideae</taxon>
        <taxon>Heliantheae alliance</taxon>
        <taxon>Millerieae</taxon>
        <taxon>Smallanthus</taxon>
    </lineage>
</organism>
<evidence type="ECO:0000313" key="2">
    <source>
        <dbReference type="Proteomes" id="UP001056120"/>
    </source>
</evidence>
<reference evidence="1 2" key="2">
    <citation type="journal article" date="2022" name="Mol. Ecol. Resour.">
        <title>The genomes of chicory, endive, great burdock and yacon provide insights into Asteraceae paleo-polyploidization history and plant inulin production.</title>
        <authorList>
            <person name="Fan W."/>
            <person name="Wang S."/>
            <person name="Wang H."/>
            <person name="Wang A."/>
            <person name="Jiang F."/>
            <person name="Liu H."/>
            <person name="Zhao H."/>
            <person name="Xu D."/>
            <person name="Zhang Y."/>
        </authorList>
    </citation>
    <scope>NUCLEOTIDE SEQUENCE [LARGE SCALE GENOMIC DNA]</scope>
    <source>
        <strain evidence="2">cv. Yunnan</strain>
        <tissue evidence="1">Leaves</tissue>
    </source>
</reference>
<comment type="caution">
    <text evidence="1">The sequence shown here is derived from an EMBL/GenBank/DDBJ whole genome shotgun (WGS) entry which is preliminary data.</text>
</comment>
<dbReference type="Proteomes" id="UP001056120">
    <property type="component" value="Linkage Group LG04"/>
</dbReference>
<reference evidence="2" key="1">
    <citation type="journal article" date="2022" name="Mol. Ecol. Resour.">
        <title>The genomes of chicory, endive, great burdock and yacon provide insights into Asteraceae palaeo-polyploidization history and plant inulin production.</title>
        <authorList>
            <person name="Fan W."/>
            <person name="Wang S."/>
            <person name="Wang H."/>
            <person name="Wang A."/>
            <person name="Jiang F."/>
            <person name="Liu H."/>
            <person name="Zhao H."/>
            <person name="Xu D."/>
            <person name="Zhang Y."/>
        </authorList>
    </citation>
    <scope>NUCLEOTIDE SEQUENCE [LARGE SCALE GENOMIC DNA]</scope>
    <source>
        <strain evidence="2">cv. Yunnan</strain>
    </source>
</reference>
<keyword evidence="2" id="KW-1185">Reference proteome</keyword>
<proteinExistence type="predicted"/>
<gene>
    <name evidence="1" type="ORF">L1987_13689</name>
</gene>